<dbReference type="PANTHER" id="PTHR43401">
    <property type="entry name" value="L-THREONINE 3-DEHYDROGENASE"/>
    <property type="match status" value="1"/>
</dbReference>
<comment type="caution">
    <text evidence="4">The sequence shown here is derived from an EMBL/GenBank/DDBJ whole genome shotgun (WGS) entry which is preliminary data.</text>
</comment>
<protein>
    <submittedName>
        <fullName evidence="4">Alcohol dehydrogenase catalytic domain-containing protein</fullName>
    </submittedName>
</protein>
<comment type="cofactor">
    <cofactor evidence="1">
        <name>Zn(2+)</name>
        <dbReference type="ChEBI" id="CHEBI:29105"/>
    </cofactor>
</comment>
<dbReference type="PANTHER" id="PTHR43401:SF5">
    <property type="entry name" value="ALCOHOL DEHYDROGENASE-RELATED"/>
    <property type="match status" value="1"/>
</dbReference>
<proteinExistence type="predicted"/>
<keyword evidence="2" id="KW-0560">Oxidoreductase</keyword>
<dbReference type="Pfam" id="PF00107">
    <property type="entry name" value="ADH_zinc_N"/>
    <property type="match status" value="1"/>
</dbReference>
<evidence type="ECO:0000313" key="5">
    <source>
        <dbReference type="Proteomes" id="UP000733379"/>
    </source>
</evidence>
<dbReference type="EMBL" id="JAHKNI010000005">
    <property type="protein sequence ID" value="MBU3063184.1"/>
    <property type="molecule type" value="Genomic_DNA"/>
</dbReference>
<dbReference type="Gene3D" id="3.90.180.10">
    <property type="entry name" value="Medium-chain alcohol dehydrogenases, catalytic domain"/>
    <property type="match status" value="1"/>
</dbReference>
<gene>
    <name evidence="4" type="ORF">KO481_16815</name>
</gene>
<name>A0ABS6AYR8_9NOCA</name>
<reference evidence="4 5" key="1">
    <citation type="submission" date="2021-06" db="EMBL/GenBank/DDBJ databases">
        <title>Actinomycetes sequencing.</title>
        <authorList>
            <person name="Shan Q."/>
        </authorList>
    </citation>
    <scope>NUCLEOTIDE SEQUENCE [LARGE SCALE GENOMIC DNA]</scope>
    <source>
        <strain evidence="4 5">NEAU-G5</strain>
    </source>
</reference>
<dbReference type="SUPFAM" id="SSF51735">
    <property type="entry name" value="NAD(P)-binding Rossmann-fold domains"/>
    <property type="match status" value="1"/>
</dbReference>
<dbReference type="InterPro" id="IPR013149">
    <property type="entry name" value="ADH-like_C"/>
</dbReference>
<keyword evidence="5" id="KW-1185">Reference proteome</keyword>
<feature type="domain" description="Enoyl reductase (ER)" evidence="3">
    <location>
        <begin position="13"/>
        <end position="358"/>
    </location>
</feature>
<dbReference type="InterPro" id="IPR020843">
    <property type="entry name" value="ER"/>
</dbReference>
<dbReference type="InterPro" id="IPR011032">
    <property type="entry name" value="GroES-like_sf"/>
</dbReference>
<dbReference type="InterPro" id="IPR050129">
    <property type="entry name" value="Zn_alcohol_dh"/>
</dbReference>
<evidence type="ECO:0000259" key="3">
    <source>
        <dbReference type="SMART" id="SM00829"/>
    </source>
</evidence>
<dbReference type="Gene3D" id="3.40.50.720">
    <property type="entry name" value="NAD(P)-binding Rossmann-like Domain"/>
    <property type="match status" value="1"/>
</dbReference>
<accession>A0ABS6AYR8</accession>
<evidence type="ECO:0000256" key="2">
    <source>
        <dbReference type="ARBA" id="ARBA00023002"/>
    </source>
</evidence>
<dbReference type="Proteomes" id="UP000733379">
    <property type="component" value="Unassembled WGS sequence"/>
</dbReference>
<dbReference type="SUPFAM" id="SSF50129">
    <property type="entry name" value="GroES-like"/>
    <property type="match status" value="1"/>
</dbReference>
<evidence type="ECO:0000256" key="1">
    <source>
        <dbReference type="ARBA" id="ARBA00001947"/>
    </source>
</evidence>
<organism evidence="4 5">
    <name type="scientific">Nocardia albiluteola</name>
    <dbReference type="NCBI Taxonomy" id="2842303"/>
    <lineage>
        <taxon>Bacteria</taxon>
        <taxon>Bacillati</taxon>
        <taxon>Actinomycetota</taxon>
        <taxon>Actinomycetes</taxon>
        <taxon>Mycobacteriales</taxon>
        <taxon>Nocardiaceae</taxon>
        <taxon>Nocardia</taxon>
    </lineage>
</organism>
<evidence type="ECO:0000313" key="4">
    <source>
        <dbReference type="EMBL" id="MBU3063184.1"/>
    </source>
</evidence>
<dbReference type="RefSeq" id="WP_215918099.1">
    <property type="nucleotide sequence ID" value="NZ_JAHKNI010000005.1"/>
</dbReference>
<sequence>MTLMRAARLHEIGQPMSIDEIETPEPRPTDVLVRVKACGIVPNMANVINNWPTWFPHQPLAKFPAIFGLDPAGVVEAVGSAVIHTKPGDRVYVSPLRSCGDCAACRDGRHSHCRYYTLNGYFSTQRDGQRIFDLYPYGGFAEFMTAPQQSLVHLPDNLTFEQAGRLGYIGTAYGALRMADAGPGTVGLIDGITGTLGVAATKLCLALGVSRILGTGRNIELLHRVKAIAPDRIEVLELGQCSSGAWAKNLTGGEGADFVISALGAQADHDTMIDSMRGVRRGGKVVNIGGVAGAVPVDMKWLMDEQVQLIGSNWFTTAQGQQIVNMVATGTLDLSYLEHVCFSLDEVNRAISGLTDRHGGFSNYLVIP</sequence>
<dbReference type="Pfam" id="PF08240">
    <property type="entry name" value="ADH_N"/>
    <property type="match status" value="1"/>
</dbReference>
<dbReference type="SMART" id="SM00829">
    <property type="entry name" value="PKS_ER"/>
    <property type="match status" value="1"/>
</dbReference>
<dbReference type="InterPro" id="IPR013154">
    <property type="entry name" value="ADH-like_N"/>
</dbReference>
<dbReference type="InterPro" id="IPR036291">
    <property type="entry name" value="NAD(P)-bd_dom_sf"/>
</dbReference>